<proteinExistence type="predicted"/>
<keyword evidence="2" id="KW-1185">Reference proteome</keyword>
<gene>
    <name evidence="1" type="ORF">LTR37_002725</name>
</gene>
<name>A0ACC3NUF3_9PEZI</name>
<organism evidence="1 2">
    <name type="scientific">Vermiconidia calcicola</name>
    <dbReference type="NCBI Taxonomy" id="1690605"/>
    <lineage>
        <taxon>Eukaryota</taxon>
        <taxon>Fungi</taxon>
        <taxon>Dikarya</taxon>
        <taxon>Ascomycota</taxon>
        <taxon>Pezizomycotina</taxon>
        <taxon>Dothideomycetes</taxon>
        <taxon>Dothideomycetidae</taxon>
        <taxon>Mycosphaerellales</taxon>
        <taxon>Extremaceae</taxon>
        <taxon>Vermiconidia</taxon>
    </lineage>
</organism>
<comment type="caution">
    <text evidence="1">The sequence shown here is derived from an EMBL/GenBank/DDBJ whole genome shotgun (WGS) entry which is preliminary data.</text>
</comment>
<protein>
    <submittedName>
        <fullName evidence="1">Uncharacterized protein</fullName>
    </submittedName>
</protein>
<evidence type="ECO:0000313" key="1">
    <source>
        <dbReference type="EMBL" id="KAK3721909.1"/>
    </source>
</evidence>
<accession>A0ACC3NUF3</accession>
<sequence length="342" mass="39827">MSDMSLVKAGIAWAMPVRPDLLIDRLGDYERSLPVLHTLRLCHRFGKGPQVNITKLPNEILLSIEEDICEHDRCPFFNWPGPFAHFESQCEPLDHHGDSEEALYKIRCDLFEYLCEECQADNEWAECNGEECEPMLRRRLNELMATDLDWRYDCCEDQRAEWLRLIDQNPGKHFARYDEILRKHFGLRAHFYNTRITVQEPKAWPSGPNHEWHAHDELQTTICYLTVPNQMTAEKTFSASDMELDGGGASIPGTHSSLVRLPTLQHREKRVKQFKHALRTLRLEPYIHPRQLNDVVGTDVETEDLMQGGDIEKAKLHAEMKQDLEKGEWPQLVMLVNTHYDL</sequence>
<dbReference type="Proteomes" id="UP001281147">
    <property type="component" value="Unassembled WGS sequence"/>
</dbReference>
<evidence type="ECO:0000313" key="2">
    <source>
        <dbReference type="Proteomes" id="UP001281147"/>
    </source>
</evidence>
<dbReference type="EMBL" id="JAUTXU010000015">
    <property type="protein sequence ID" value="KAK3721909.1"/>
    <property type="molecule type" value="Genomic_DNA"/>
</dbReference>
<reference evidence="1" key="1">
    <citation type="submission" date="2023-07" db="EMBL/GenBank/DDBJ databases">
        <title>Black Yeasts Isolated from many extreme environments.</title>
        <authorList>
            <person name="Coleine C."/>
            <person name="Stajich J.E."/>
            <person name="Selbmann L."/>
        </authorList>
    </citation>
    <scope>NUCLEOTIDE SEQUENCE</scope>
    <source>
        <strain evidence="1">CCFEE 5714</strain>
    </source>
</reference>